<dbReference type="InterPro" id="IPR023614">
    <property type="entry name" value="Porin_dom_sf"/>
</dbReference>
<gene>
    <name evidence="1" type="ORF">GWR21_21665</name>
</gene>
<dbReference type="SUPFAM" id="SSF56935">
    <property type="entry name" value="Porins"/>
    <property type="match status" value="1"/>
</dbReference>
<evidence type="ECO:0000313" key="2">
    <source>
        <dbReference type="Proteomes" id="UP000476411"/>
    </source>
</evidence>
<organism evidence="1 2">
    <name type="scientific">Chitinophaga agri</name>
    <dbReference type="NCBI Taxonomy" id="2703787"/>
    <lineage>
        <taxon>Bacteria</taxon>
        <taxon>Pseudomonadati</taxon>
        <taxon>Bacteroidota</taxon>
        <taxon>Chitinophagia</taxon>
        <taxon>Chitinophagales</taxon>
        <taxon>Chitinophagaceae</taxon>
        <taxon>Chitinophaga</taxon>
    </lineage>
</organism>
<reference evidence="1 2" key="1">
    <citation type="submission" date="2020-01" db="EMBL/GenBank/DDBJ databases">
        <title>Complete genome sequence of Chitinophaga sp. H33E-04 isolated from quinoa roots.</title>
        <authorList>
            <person name="Weon H.-Y."/>
            <person name="Lee S.A."/>
        </authorList>
    </citation>
    <scope>NUCLEOTIDE SEQUENCE [LARGE SCALE GENOMIC DNA]</scope>
    <source>
        <strain evidence="1 2">H33E-04</strain>
    </source>
</reference>
<dbReference type="Gene3D" id="2.40.160.10">
    <property type="entry name" value="Porin"/>
    <property type="match status" value="1"/>
</dbReference>
<evidence type="ECO:0000313" key="1">
    <source>
        <dbReference type="EMBL" id="QHS64065.1"/>
    </source>
</evidence>
<keyword evidence="2" id="KW-1185">Reference proteome</keyword>
<sequence>MDMIDTTTSVGKGMFSLYQKYDAVRFSGYIQPQFQYATDKGINSYAGGNFPNEVDNRFTLRRGRFRLDYTRYNDKQMPMVQFAFQFDGTERGVFIRDFYGRIFENKWNNFSLTAGMFARPISYEVNLSSGDRETPERGRMSQILMRTERDIGAMVTYEPRRADHPLKFLKIDAGFFNGQGLTATSDFDSHKDFITRWAVKPIKLNSRNWRLSGAVSMLYGGMEQFTRYIYKTGVQSGKPAYYVDSTATNMGKIAPRHYYGADLQLRIPNGKNKGATEFRLEYLCGTQTATASTTETPGTIPVSGGVNAPLYVRRFNGAYLYFMQNLGNPRDLLVIKYDWYDPNKKAAGLEIGAPGSGMSAADIRYNTLGLGYVHYFNPNMKVMLYYDIVKNESTALEGYTEDLHDNVFTCRLQYRF</sequence>
<proteinExistence type="predicted"/>
<dbReference type="AlphaFoldDB" id="A0A6B9ZQQ1"/>
<dbReference type="KEGG" id="chih:GWR21_21665"/>
<protein>
    <submittedName>
        <fullName evidence="1">Porin</fullName>
    </submittedName>
</protein>
<name>A0A6B9ZQQ1_9BACT</name>
<accession>A0A6B9ZQQ1</accession>
<dbReference type="EMBL" id="CP048113">
    <property type="protein sequence ID" value="QHS64065.1"/>
    <property type="molecule type" value="Genomic_DNA"/>
</dbReference>
<dbReference type="Proteomes" id="UP000476411">
    <property type="component" value="Chromosome"/>
</dbReference>